<name>A0A914E2X5_9BILA</name>
<sequence>MILSGVLSANPRGCYCCSAGRPIRAKEVRDHIFKPNFTEHRTYPGSYCYIYCENRNGLGHVYYGSKSHCEAGTKSADAIHYDYIIRYYK</sequence>
<dbReference type="Proteomes" id="UP000887540">
    <property type="component" value="Unplaced"/>
</dbReference>
<evidence type="ECO:0000313" key="1">
    <source>
        <dbReference type="Proteomes" id="UP000887540"/>
    </source>
</evidence>
<proteinExistence type="predicted"/>
<organism evidence="1 2">
    <name type="scientific">Acrobeloides nanus</name>
    <dbReference type="NCBI Taxonomy" id="290746"/>
    <lineage>
        <taxon>Eukaryota</taxon>
        <taxon>Metazoa</taxon>
        <taxon>Ecdysozoa</taxon>
        <taxon>Nematoda</taxon>
        <taxon>Chromadorea</taxon>
        <taxon>Rhabditida</taxon>
        <taxon>Tylenchina</taxon>
        <taxon>Cephalobomorpha</taxon>
        <taxon>Cephaloboidea</taxon>
        <taxon>Cephalobidae</taxon>
        <taxon>Acrobeloides</taxon>
    </lineage>
</organism>
<reference evidence="2" key="1">
    <citation type="submission" date="2022-11" db="UniProtKB">
        <authorList>
            <consortium name="WormBaseParasite"/>
        </authorList>
    </citation>
    <scope>IDENTIFICATION</scope>
</reference>
<keyword evidence="1" id="KW-1185">Reference proteome</keyword>
<protein>
    <submittedName>
        <fullName evidence="2">Uncharacterized protein</fullName>
    </submittedName>
</protein>
<evidence type="ECO:0000313" key="2">
    <source>
        <dbReference type="WBParaSite" id="ACRNAN_scaffold53.g12533.t1"/>
    </source>
</evidence>
<accession>A0A914E2X5</accession>
<dbReference type="WBParaSite" id="ACRNAN_scaffold53.g12533.t1">
    <property type="protein sequence ID" value="ACRNAN_scaffold53.g12533.t1"/>
    <property type="gene ID" value="ACRNAN_scaffold53.g12533"/>
</dbReference>
<dbReference type="AlphaFoldDB" id="A0A914E2X5"/>